<dbReference type="RefSeq" id="WP_105730674.1">
    <property type="nucleotide sequence ID" value="NZ_PVLR01000046.1"/>
</dbReference>
<proteinExistence type="predicted"/>
<comment type="caution">
    <text evidence="2">The sequence shown here is derived from an EMBL/GenBank/DDBJ whole genome shotgun (WGS) entry which is preliminary data.</text>
</comment>
<dbReference type="Proteomes" id="UP000481947">
    <property type="component" value="Unassembled WGS sequence"/>
</dbReference>
<reference evidence="1 4" key="2">
    <citation type="submission" date="2019-09" db="EMBL/GenBank/DDBJ databases">
        <title>Identification of Malikia spinosa a prominent benzene-, toluene-, and ethylbenzene-degrading bacterium: enrichment, isolation and whole genome sequencing.</title>
        <authorList>
            <person name="Tancsics A."/>
            <person name="Revesz F."/>
            <person name="Kriszt B."/>
        </authorList>
    </citation>
    <scope>NUCLEOTIDE SEQUENCE [LARGE SCALE GENOMIC DNA]</scope>
    <source>
        <strain evidence="1 4">AB6</strain>
    </source>
</reference>
<protein>
    <submittedName>
        <fullName evidence="2">DUF2789 domain-containing protein</fullName>
    </submittedName>
</protein>
<name>A0A2S9KBB3_9BURK</name>
<gene>
    <name evidence="2" type="ORF">C6P61_14655</name>
    <name evidence="1" type="ORF">F5985_11905</name>
</gene>
<evidence type="ECO:0000313" key="2">
    <source>
        <dbReference type="EMBL" id="PRD67738.1"/>
    </source>
</evidence>
<keyword evidence="3" id="KW-1185">Reference proteome</keyword>
<dbReference type="EMBL" id="VYSB01000012">
    <property type="protein sequence ID" value="MYZ52821.1"/>
    <property type="molecule type" value="Genomic_DNA"/>
</dbReference>
<reference evidence="2 3" key="1">
    <citation type="submission" date="2018-03" db="EMBL/GenBank/DDBJ databases">
        <title>Comparative genomics illustrates the genes involved in a hyperalkaliphilic mechanisms of Serpentinomonas isolated from highly-alkaline calcium-rich serpentinized springs.</title>
        <authorList>
            <person name="Suzuki S."/>
            <person name="Ishii S."/>
            <person name="Walworth N."/>
            <person name="Bird L."/>
            <person name="Kuenen J.G."/>
            <person name="Nealson K.H."/>
        </authorList>
    </citation>
    <scope>NUCLEOTIDE SEQUENCE [LARGE SCALE GENOMIC DNA]</scope>
    <source>
        <strain evidence="2 3">83</strain>
    </source>
</reference>
<dbReference type="EMBL" id="PVLR01000046">
    <property type="protein sequence ID" value="PRD67738.1"/>
    <property type="molecule type" value="Genomic_DNA"/>
</dbReference>
<dbReference type="OrthoDB" id="5828847at2"/>
<dbReference type="Gene3D" id="1.10.10.1130">
    <property type="entry name" value="Uncharacterised protein PF10982, DUF2789"/>
    <property type="match status" value="1"/>
</dbReference>
<organism evidence="2 3">
    <name type="scientific">Malikia spinosa</name>
    <dbReference type="NCBI Taxonomy" id="86180"/>
    <lineage>
        <taxon>Bacteria</taxon>
        <taxon>Pseudomonadati</taxon>
        <taxon>Pseudomonadota</taxon>
        <taxon>Betaproteobacteria</taxon>
        <taxon>Burkholderiales</taxon>
        <taxon>Comamonadaceae</taxon>
        <taxon>Malikia</taxon>
    </lineage>
</organism>
<dbReference type="Pfam" id="PF10982">
    <property type="entry name" value="DUF2789"/>
    <property type="match status" value="1"/>
</dbReference>
<dbReference type="InterPro" id="IPR038086">
    <property type="entry name" value="DUF2789_sf"/>
</dbReference>
<dbReference type="InterPro" id="IPR021250">
    <property type="entry name" value="DUF2789"/>
</dbReference>
<dbReference type="Proteomes" id="UP000238326">
    <property type="component" value="Unassembled WGS sequence"/>
</dbReference>
<evidence type="ECO:0000313" key="1">
    <source>
        <dbReference type="EMBL" id="MYZ52821.1"/>
    </source>
</evidence>
<accession>A0A2S9KBB3</accession>
<evidence type="ECO:0000313" key="3">
    <source>
        <dbReference type="Proteomes" id="UP000238326"/>
    </source>
</evidence>
<evidence type="ECO:0000313" key="4">
    <source>
        <dbReference type="Proteomes" id="UP000481947"/>
    </source>
</evidence>
<sequence length="77" mass="8749">MEAFFHRFTELFDQLGLPSDPFSIAAFLREQGPLAPDAKLEEAPFWTASQAELLRQLLADDADWAEVIDRLSLALRE</sequence>
<dbReference type="AlphaFoldDB" id="A0A2S9KBB3"/>